<dbReference type="Pfam" id="PF00856">
    <property type="entry name" value="SET"/>
    <property type="match status" value="1"/>
</dbReference>
<feature type="compositionally biased region" description="Basic and acidic residues" evidence="5">
    <location>
        <begin position="608"/>
        <end position="617"/>
    </location>
</feature>
<keyword evidence="1" id="KW-0479">Metal-binding</keyword>
<feature type="region of interest" description="Disordered" evidence="5">
    <location>
        <begin position="568"/>
        <end position="621"/>
    </location>
</feature>
<feature type="compositionally biased region" description="Polar residues" evidence="5">
    <location>
        <begin position="1001"/>
        <end position="1020"/>
    </location>
</feature>
<dbReference type="AlphaFoldDB" id="A0ABD2QLL5"/>
<dbReference type="InterPro" id="IPR001965">
    <property type="entry name" value="Znf_PHD"/>
</dbReference>
<dbReference type="PANTHER" id="PTHR46462">
    <property type="entry name" value="UPSET, ISOFORM A"/>
    <property type="match status" value="1"/>
</dbReference>
<evidence type="ECO:0000259" key="6">
    <source>
        <dbReference type="PROSITE" id="PS50280"/>
    </source>
</evidence>
<evidence type="ECO:0000256" key="3">
    <source>
        <dbReference type="ARBA" id="ARBA00022833"/>
    </source>
</evidence>
<dbReference type="SUPFAM" id="SSF82199">
    <property type="entry name" value="SET domain"/>
    <property type="match status" value="1"/>
</dbReference>
<evidence type="ECO:0000256" key="2">
    <source>
        <dbReference type="ARBA" id="ARBA00022771"/>
    </source>
</evidence>
<reference evidence="7 8" key="1">
    <citation type="submission" date="2024-11" db="EMBL/GenBank/DDBJ databases">
        <title>Adaptive evolution of stress response genes in parasites aligns with host niche diversity.</title>
        <authorList>
            <person name="Hahn C."/>
            <person name="Resl P."/>
        </authorList>
    </citation>
    <scope>NUCLEOTIDE SEQUENCE [LARGE SCALE GENOMIC DNA]</scope>
    <source>
        <strain evidence="7">EGGRZ-B1_66</strain>
        <tissue evidence="7">Body</tissue>
    </source>
</reference>
<organism evidence="7 8">
    <name type="scientific">Cichlidogyrus casuarinus</name>
    <dbReference type="NCBI Taxonomy" id="1844966"/>
    <lineage>
        <taxon>Eukaryota</taxon>
        <taxon>Metazoa</taxon>
        <taxon>Spiralia</taxon>
        <taxon>Lophotrochozoa</taxon>
        <taxon>Platyhelminthes</taxon>
        <taxon>Monogenea</taxon>
        <taxon>Monopisthocotylea</taxon>
        <taxon>Dactylogyridea</taxon>
        <taxon>Ancyrocephalidae</taxon>
        <taxon>Cichlidogyrus</taxon>
    </lineage>
</organism>
<dbReference type="SUPFAM" id="SSF57903">
    <property type="entry name" value="FYVE/PHD zinc finger"/>
    <property type="match status" value="1"/>
</dbReference>
<dbReference type="Proteomes" id="UP001626550">
    <property type="component" value="Unassembled WGS sequence"/>
</dbReference>
<keyword evidence="2" id="KW-0863">Zinc-finger</keyword>
<dbReference type="InterPro" id="IPR046341">
    <property type="entry name" value="SET_dom_sf"/>
</dbReference>
<dbReference type="Gene3D" id="3.30.40.10">
    <property type="entry name" value="Zinc/RING finger domain, C3HC4 (zinc finger)"/>
    <property type="match status" value="1"/>
</dbReference>
<dbReference type="InterPro" id="IPR001214">
    <property type="entry name" value="SET_dom"/>
</dbReference>
<feature type="region of interest" description="Disordered" evidence="5">
    <location>
        <begin position="807"/>
        <end position="829"/>
    </location>
</feature>
<evidence type="ECO:0000256" key="1">
    <source>
        <dbReference type="ARBA" id="ARBA00022723"/>
    </source>
</evidence>
<dbReference type="InterPro" id="IPR013083">
    <property type="entry name" value="Znf_RING/FYVE/PHD"/>
</dbReference>
<dbReference type="SMART" id="SM00249">
    <property type="entry name" value="PHD"/>
    <property type="match status" value="1"/>
</dbReference>
<accession>A0ABD2QLL5</accession>
<protein>
    <submittedName>
        <fullName evidence="7">Myeloid lymphoid or mixed-lineage leukemia 5 (Trithorax, )</fullName>
    </submittedName>
</protein>
<dbReference type="SMART" id="SM00317">
    <property type="entry name" value="SET"/>
    <property type="match status" value="1"/>
</dbReference>
<keyword evidence="8" id="KW-1185">Reference proteome</keyword>
<evidence type="ECO:0000256" key="4">
    <source>
        <dbReference type="ARBA" id="ARBA00022853"/>
    </source>
</evidence>
<feature type="region of interest" description="Disordered" evidence="5">
    <location>
        <begin position="871"/>
        <end position="895"/>
    </location>
</feature>
<dbReference type="InterPro" id="IPR019786">
    <property type="entry name" value="Zinc_finger_PHD-type_CS"/>
</dbReference>
<evidence type="ECO:0000256" key="5">
    <source>
        <dbReference type="SAM" id="MobiDB-lite"/>
    </source>
</evidence>
<dbReference type="PROSITE" id="PS50280">
    <property type="entry name" value="SET"/>
    <property type="match status" value="1"/>
</dbReference>
<keyword evidence="3" id="KW-0862">Zinc</keyword>
<feature type="region of interest" description="Disordered" evidence="5">
    <location>
        <begin position="754"/>
        <end position="789"/>
    </location>
</feature>
<evidence type="ECO:0000313" key="7">
    <source>
        <dbReference type="EMBL" id="KAL3320423.1"/>
    </source>
</evidence>
<dbReference type="CDD" id="cd10529">
    <property type="entry name" value="SET_SETD5-like"/>
    <property type="match status" value="1"/>
</dbReference>
<comment type="caution">
    <text evidence="7">The sequence shown here is derived from an EMBL/GenBank/DDBJ whole genome shotgun (WGS) entry which is preliminary data.</text>
</comment>
<keyword evidence="4" id="KW-0156">Chromatin regulator</keyword>
<sequence>MDDYPSDVISYGNSGPLNGLPYNDHNYILNGDKAPNLVSTVSKLSSPVSTVPREDKLSPLQQKTLSPANKPNLVVNYATNESTNIQLVTLKHGLSLLRSPYLLNNAALSLQKNDSIRCICGYTHDDGFLVKCDKCNMNQHIECVSPYADRSVPDPYFCDICQPRQMRYAEAVSLQRQKLACAQQNPLSNSGQSAPLRISAVNGRFTPLLGSKRLILSSSADSPKIRFSFSTQNAKSPLKKPPNFSPVLPTPSLGAIATVRSSKRKQDLVSIPSGHSVAASTAKYTADHTPPTRGVFSPQVAVEKSPPFRIVLPSQLQEEPNFERMKQDVRISDQARVHLIQLKSPTVPLPDLNLFTQISAIPQWALASFEFNNKGLVSLTEIPSNEPIVEYKGILRLADEYTQQYDFRKHFEPHVLFYSNWDQMNLLMDARDCGNSARFIRRSCDPNCEVRHVAASWDDPFATAPIPCVRLVIYASKFIPAHTELSIPFDFDWIKCRYTVNCACNNKNCLVKNMQNKQQSLMDGKSLKRFMCATTSKALAKAKQHRARLVCSLKSEVKKVTGPRVHLKRRYQRRKSTFETDTNCLAKRRKSSHRKSESSSTASASQPIKEEQTKSRQDYWLTEVMNRIERMERKEKKRKKSNTSEDHKASLTALAEAALDELKSPTSSLEEELKPIIPMNRQASSPPILNEPKSTTHQSKPRNRRSSDTAKCNYKNGDSRREDRWLRTQLQRIQELEAPGEIPKKTCPIICKKERRIGKSTASSPEPTVKSEQTAPSLPLSDAEEPGMRECGMIVYKEREPDPMAKFSRSRNLQTTQHHAPLHTDRPSKKRWLSQALMDDNVAKFMEDSLHTTAEENCKTINPKKRYISSLSTNESGDANLPPKKRVSQTSMSEKDLSLLSTLASSLITKKEEEEQEEQPVEVLPLQKKKTKLSWADYCKRKQQVNGHCATTEEIMSGKEKELSQLDNDRHRNYSPARQQQWINGGATGNGRCYRLEFSEKNSPSPQKQISASSGQGNIS</sequence>
<proteinExistence type="predicted"/>
<dbReference type="GO" id="GO:0006325">
    <property type="term" value="P:chromatin organization"/>
    <property type="evidence" value="ECO:0007669"/>
    <property type="project" value="UniProtKB-KW"/>
</dbReference>
<feature type="region of interest" description="Disordered" evidence="5">
    <location>
        <begin position="662"/>
        <end position="725"/>
    </location>
</feature>
<feature type="domain" description="SET" evidence="6">
    <location>
        <begin position="362"/>
        <end position="490"/>
    </location>
</feature>
<dbReference type="Gene3D" id="2.170.270.10">
    <property type="entry name" value="SET domain"/>
    <property type="match status" value="1"/>
</dbReference>
<feature type="compositionally biased region" description="Polar residues" evidence="5">
    <location>
        <begin position="681"/>
        <end position="698"/>
    </location>
</feature>
<feature type="compositionally biased region" description="Polar residues" evidence="5">
    <location>
        <begin position="760"/>
        <end position="776"/>
    </location>
</feature>
<dbReference type="EMBL" id="JBJKFK010000053">
    <property type="protein sequence ID" value="KAL3320423.1"/>
    <property type="molecule type" value="Genomic_DNA"/>
</dbReference>
<gene>
    <name evidence="7" type="primary">MLL5</name>
    <name evidence="7" type="ORF">Ciccas_000904</name>
</gene>
<dbReference type="PANTHER" id="PTHR46462:SF3">
    <property type="entry name" value="UPSET, ISOFORM A"/>
    <property type="match status" value="1"/>
</dbReference>
<name>A0ABD2QLL5_9PLAT</name>
<dbReference type="PROSITE" id="PS01359">
    <property type="entry name" value="ZF_PHD_1"/>
    <property type="match status" value="1"/>
</dbReference>
<evidence type="ECO:0000313" key="8">
    <source>
        <dbReference type="Proteomes" id="UP001626550"/>
    </source>
</evidence>
<dbReference type="InterPro" id="IPR011011">
    <property type="entry name" value="Znf_FYVE_PHD"/>
</dbReference>
<dbReference type="GO" id="GO:0008270">
    <property type="term" value="F:zinc ion binding"/>
    <property type="evidence" value="ECO:0007669"/>
    <property type="project" value="UniProtKB-KW"/>
</dbReference>
<dbReference type="Pfam" id="PF20826">
    <property type="entry name" value="PHD_5"/>
    <property type="match status" value="1"/>
</dbReference>
<feature type="region of interest" description="Disordered" evidence="5">
    <location>
        <begin position="966"/>
        <end position="1020"/>
    </location>
</feature>